<feature type="compositionally biased region" description="Low complexity" evidence="1">
    <location>
        <begin position="1"/>
        <end position="22"/>
    </location>
</feature>
<dbReference type="Proteomes" id="UP000175829">
    <property type="component" value="Unassembled WGS sequence"/>
</dbReference>
<dbReference type="PATRIC" id="fig|943816.4.peg.100"/>
<keyword evidence="2" id="KW-0812">Transmembrane</keyword>
<dbReference type="AlphaFoldDB" id="A0A1E7JZT4"/>
<sequence length="130" mass="13107">MEPNSTAATAPRDADSAAGPAAERPRPRRTAAEWAGLVFLAAAVLIFGAMVFVLGPLLAISCSACQDGVRGPLRFGTALTVTDSVGVPLTMLGTLVAMVAVRRGAQAAGIGLGVLLLLLLVQLALGQITA</sequence>
<name>A0A1E7JZT4_9ACTN</name>
<dbReference type="EMBL" id="LJGV01000022">
    <property type="protein sequence ID" value="OEU97170.1"/>
    <property type="molecule type" value="Genomic_DNA"/>
</dbReference>
<gene>
    <name evidence="3" type="ORF">AN217_03925</name>
</gene>
<reference evidence="3" key="1">
    <citation type="journal article" date="2016" name="Front. Microbiol.">
        <title>Comparative Genomics Analysis of Streptomyces Species Reveals Their Adaptation to the Marine Environment and Their Diversity at the Genomic Level.</title>
        <authorList>
            <person name="Tian X."/>
            <person name="Zhang Z."/>
            <person name="Yang T."/>
            <person name="Chen M."/>
            <person name="Li J."/>
            <person name="Chen F."/>
            <person name="Yang J."/>
            <person name="Li W."/>
            <person name="Zhang B."/>
            <person name="Zhang Z."/>
            <person name="Wu J."/>
            <person name="Zhang C."/>
            <person name="Long L."/>
            <person name="Xiao J."/>
        </authorList>
    </citation>
    <scope>NUCLEOTIDE SEQUENCE [LARGE SCALE GENOMIC DNA]</scope>
    <source>
        <strain evidence="3">SCSIO M10379</strain>
    </source>
</reference>
<feature type="region of interest" description="Disordered" evidence="1">
    <location>
        <begin position="1"/>
        <end position="27"/>
    </location>
</feature>
<proteinExistence type="predicted"/>
<feature type="transmembrane region" description="Helical" evidence="2">
    <location>
        <begin position="34"/>
        <end position="58"/>
    </location>
</feature>
<evidence type="ECO:0000313" key="4">
    <source>
        <dbReference type="Proteomes" id="UP000175829"/>
    </source>
</evidence>
<dbReference type="RefSeq" id="WP_069990856.1">
    <property type="nucleotide sequence ID" value="NZ_LJGV01000022.1"/>
</dbReference>
<feature type="transmembrane region" description="Helical" evidence="2">
    <location>
        <begin position="78"/>
        <end position="101"/>
    </location>
</feature>
<protein>
    <submittedName>
        <fullName evidence="3">Uncharacterized protein</fullName>
    </submittedName>
</protein>
<feature type="transmembrane region" description="Helical" evidence="2">
    <location>
        <begin position="108"/>
        <end position="128"/>
    </location>
</feature>
<evidence type="ECO:0000256" key="1">
    <source>
        <dbReference type="SAM" id="MobiDB-lite"/>
    </source>
</evidence>
<keyword evidence="2" id="KW-1133">Transmembrane helix</keyword>
<evidence type="ECO:0000256" key="2">
    <source>
        <dbReference type="SAM" id="Phobius"/>
    </source>
</evidence>
<keyword evidence="2" id="KW-0472">Membrane</keyword>
<accession>A0A1E7JZT4</accession>
<comment type="caution">
    <text evidence="3">The sequence shown here is derived from an EMBL/GenBank/DDBJ whole genome shotgun (WGS) entry which is preliminary data.</text>
</comment>
<evidence type="ECO:0000313" key="3">
    <source>
        <dbReference type="EMBL" id="OEU97170.1"/>
    </source>
</evidence>
<organism evidence="3 4">
    <name type="scientific">Streptomyces qinglanensis</name>
    <dbReference type="NCBI Taxonomy" id="943816"/>
    <lineage>
        <taxon>Bacteria</taxon>
        <taxon>Bacillati</taxon>
        <taxon>Actinomycetota</taxon>
        <taxon>Actinomycetes</taxon>
        <taxon>Kitasatosporales</taxon>
        <taxon>Streptomycetaceae</taxon>
        <taxon>Streptomyces</taxon>
    </lineage>
</organism>